<evidence type="ECO:0000259" key="1">
    <source>
        <dbReference type="Pfam" id="PF14214"/>
    </source>
</evidence>
<evidence type="ECO:0000259" key="2">
    <source>
        <dbReference type="Pfam" id="PF20209"/>
    </source>
</evidence>
<keyword evidence="4" id="KW-1185">Reference proteome</keyword>
<evidence type="ECO:0000313" key="3">
    <source>
        <dbReference type="EMBL" id="KIN97657.1"/>
    </source>
</evidence>
<feature type="domain" description="DUF6570" evidence="2">
    <location>
        <begin position="119"/>
        <end position="271"/>
    </location>
</feature>
<dbReference type="AlphaFoldDB" id="A0A0C3IL05"/>
<dbReference type="InterPro" id="IPR025476">
    <property type="entry name" value="Helitron_helicase-like"/>
</dbReference>
<dbReference type="OrthoDB" id="3267861at2759"/>
<evidence type="ECO:0000313" key="4">
    <source>
        <dbReference type="Proteomes" id="UP000054217"/>
    </source>
</evidence>
<dbReference type="Pfam" id="PF20209">
    <property type="entry name" value="DUF6570"/>
    <property type="match status" value="1"/>
</dbReference>
<dbReference type="Pfam" id="PF14214">
    <property type="entry name" value="Helitron_like_N"/>
    <property type="match status" value="1"/>
</dbReference>
<dbReference type="HOGENOM" id="CLU_030626_1_1_1"/>
<dbReference type="STRING" id="870435.A0A0C3IL05"/>
<feature type="non-terminal residue" evidence="3">
    <location>
        <position position="617"/>
    </location>
</feature>
<dbReference type="EMBL" id="KN832026">
    <property type="protein sequence ID" value="KIN97657.1"/>
    <property type="molecule type" value="Genomic_DNA"/>
</dbReference>
<protein>
    <submittedName>
        <fullName evidence="3">Uncharacterized protein</fullName>
    </submittedName>
</protein>
<dbReference type="Proteomes" id="UP000054217">
    <property type="component" value="Unassembled WGS sequence"/>
</dbReference>
<name>A0A0C3IL05_PISTI</name>
<proteinExistence type="predicted"/>
<reference evidence="4" key="2">
    <citation type="submission" date="2015-01" db="EMBL/GenBank/DDBJ databases">
        <title>Evolutionary Origins and Diversification of the Mycorrhizal Mutualists.</title>
        <authorList>
            <consortium name="DOE Joint Genome Institute"/>
            <consortium name="Mycorrhizal Genomics Consortium"/>
            <person name="Kohler A."/>
            <person name="Kuo A."/>
            <person name="Nagy L.G."/>
            <person name="Floudas D."/>
            <person name="Copeland A."/>
            <person name="Barry K.W."/>
            <person name="Cichocki N."/>
            <person name="Veneault-Fourrey C."/>
            <person name="LaButti K."/>
            <person name="Lindquist E.A."/>
            <person name="Lipzen A."/>
            <person name="Lundell T."/>
            <person name="Morin E."/>
            <person name="Murat C."/>
            <person name="Riley R."/>
            <person name="Ohm R."/>
            <person name="Sun H."/>
            <person name="Tunlid A."/>
            <person name="Henrissat B."/>
            <person name="Grigoriev I.V."/>
            <person name="Hibbett D.S."/>
            <person name="Martin F."/>
        </authorList>
    </citation>
    <scope>NUCLEOTIDE SEQUENCE [LARGE SCALE GENOMIC DNA]</scope>
    <source>
        <strain evidence="4">Marx 270</strain>
    </source>
</reference>
<dbReference type="InParanoid" id="A0A0C3IL05"/>
<sequence>MTAEEGAQIYPPIRSLSKKLDIVREWQDCMSPQKLVEDVCAVCAQMFPCGELSDIHPSSEILSVLRNEWLPADCRPKTYDIERYSGAILCHRGMHCLSDIAEIRICTTCRKALTGRTVQQPKDAIANFQYYGFDELPHDVRESIHAASALELMLVAACRATVVTHHYQTKGIRGGRVPEEASQRFNRGNVALLPQDPSALSNVLPPTQHDLRGAVCVVFAGGAFRPSADALQKFPLVLVSKSRVRCIIEWLISNNEWYMKEGITFSPENLASLVIGGDDVGVLQGIEITHLRDGDETADADVCVDWSTLASDLVTETVAYVDGDRSERLWHAMKAAALAHALNHKSFLVSRAGSELMNENSPTFLTAVFLHLDPWGIGNFNHPARQPDQRISFQRQLRNLLRQVDSPFTQDATFPFVCWNILQKRAASENSAFRISSARRHSLVNDVWEAEASIAMLAEKLEKNPRAKVDSVEERKALRLFRELNVICWSLPGSNGYKLCRRNEIRSLTRHLGTLAFFLTLNPHDMMNVLVAHYGGMDVSWWRQLGAYERAVFVASHPVAAAKAFDVIIRGFMDVVVKYNKGIGLFGKCNSYYATVEAQGRGTLHCHMLLWVENHPN</sequence>
<gene>
    <name evidence="3" type="ORF">M404DRAFT_159992</name>
</gene>
<reference evidence="3 4" key="1">
    <citation type="submission" date="2014-04" db="EMBL/GenBank/DDBJ databases">
        <authorList>
            <consortium name="DOE Joint Genome Institute"/>
            <person name="Kuo A."/>
            <person name="Kohler A."/>
            <person name="Costa M.D."/>
            <person name="Nagy L.G."/>
            <person name="Floudas D."/>
            <person name="Copeland A."/>
            <person name="Barry K.W."/>
            <person name="Cichocki N."/>
            <person name="Veneault-Fourrey C."/>
            <person name="LaButti K."/>
            <person name="Lindquist E.A."/>
            <person name="Lipzen A."/>
            <person name="Lundell T."/>
            <person name="Morin E."/>
            <person name="Murat C."/>
            <person name="Sun H."/>
            <person name="Tunlid A."/>
            <person name="Henrissat B."/>
            <person name="Grigoriev I.V."/>
            <person name="Hibbett D.S."/>
            <person name="Martin F."/>
            <person name="Nordberg H.P."/>
            <person name="Cantor M.N."/>
            <person name="Hua S.X."/>
        </authorList>
    </citation>
    <scope>NUCLEOTIDE SEQUENCE [LARGE SCALE GENOMIC DNA]</scope>
    <source>
        <strain evidence="3 4">Marx 270</strain>
    </source>
</reference>
<dbReference type="InterPro" id="IPR046700">
    <property type="entry name" value="DUF6570"/>
</dbReference>
<organism evidence="3 4">
    <name type="scientific">Pisolithus tinctorius Marx 270</name>
    <dbReference type="NCBI Taxonomy" id="870435"/>
    <lineage>
        <taxon>Eukaryota</taxon>
        <taxon>Fungi</taxon>
        <taxon>Dikarya</taxon>
        <taxon>Basidiomycota</taxon>
        <taxon>Agaricomycotina</taxon>
        <taxon>Agaricomycetes</taxon>
        <taxon>Agaricomycetidae</taxon>
        <taxon>Boletales</taxon>
        <taxon>Sclerodermatineae</taxon>
        <taxon>Pisolithaceae</taxon>
        <taxon>Pisolithus</taxon>
    </lineage>
</organism>
<accession>A0A0C3IL05</accession>
<feature type="domain" description="Helitron helicase-like" evidence="1">
    <location>
        <begin position="407"/>
        <end position="610"/>
    </location>
</feature>